<dbReference type="Proteomes" id="UP000023555">
    <property type="component" value="Unassembled WGS sequence"/>
</dbReference>
<dbReference type="HOGENOM" id="CLU_2898895_0_0_9"/>
<evidence type="ECO:0000313" key="2">
    <source>
        <dbReference type="Proteomes" id="UP000023555"/>
    </source>
</evidence>
<accession>W7S5D3</accession>
<reference evidence="1 2" key="1">
    <citation type="journal article" date="2015" name="Stand. Genomic Sci.">
        <title>Genome sequence and description of the mosquitocidal and heavy metal tolerant strain Lysinibacillus sphaericus CBAM5.</title>
        <authorList>
            <person name="Pena-Montenegro T.D."/>
            <person name="Lozano L."/>
            <person name="Dussan J."/>
        </authorList>
    </citation>
    <scope>NUCLEOTIDE SEQUENCE [LARGE SCALE GENOMIC DNA]</scope>
    <source>
        <strain evidence="1">CBAM5</strain>
    </source>
</reference>
<protein>
    <submittedName>
        <fullName evidence="1">Uncharacterized protein</fullName>
    </submittedName>
</protein>
<dbReference type="EMBL" id="AYKQ01000009">
    <property type="protein sequence ID" value="EWH33421.1"/>
    <property type="molecule type" value="Genomic_DNA"/>
</dbReference>
<sequence length="62" mass="7160">MCEIRTKEVKDTFLIQWVSEGIPNDSVRNVNESYYDTSNATLENEKSSNELVYEAMKIIALE</sequence>
<name>W7S5D3_LYSSH</name>
<evidence type="ECO:0000313" key="1">
    <source>
        <dbReference type="EMBL" id="EWH33421.1"/>
    </source>
</evidence>
<gene>
    <name evidence="1" type="ORF">P799_10555</name>
</gene>
<dbReference type="RefSeq" id="WP_036161809.1">
    <property type="nucleotide sequence ID" value="NZ_KK037167.1"/>
</dbReference>
<comment type="caution">
    <text evidence="1">The sequence shown here is derived from an EMBL/GenBank/DDBJ whole genome shotgun (WGS) entry which is preliminary data.</text>
</comment>
<proteinExistence type="predicted"/>
<organism evidence="1 2">
    <name type="scientific">Lysinibacillus sphaericus CBAM5</name>
    <dbReference type="NCBI Taxonomy" id="1400869"/>
    <lineage>
        <taxon>Bacteria</taxon>
        <taxon>Bacillati</taxon>
        <taxon>Bacillota</taxon>
        <taxon>Bacilli</taxon>
        <taxon>Bacillales</taxon>
        <taxon>Bacillaceae</taxon>
        <taxon>Lysinibacillus</taxon>
    </lineage>
</organism>
<dbReference type="AlphaFoldDB" id="W7S5D3"/>